<keyword evidence="2" id="KW-0456">Lyase</keyword>
<feature type="region of interest" description="Disordered" evidence="1">
    <location>
        <begin position="315"/>
        <end position="341"/>
    </location>
</feature>
<protein>
    <submittedName>
        <fullName evidence="2">Alpha-D-ribose 1-methylphosphonate 5-phosphate C-P-lyase PhnJ</fullName>
    </submittedName>
</protein>
<dbReference type="EMBL" id="JACMSE010000001">
    <property type="protein sequence ID" value="MBC2887763.1"/>
    <property type="molecule type" value="Genomic_DNA"/>
</dbReference>
<accession>A0A842J7J2</accession>
<evidence type="ECO:0000256" key="1">
    <source>
        <dbReference type="SAM" id="MobiDB-lite"/>
    </source>
</evidence>
<dbReference type="GO" id="GO:0016829">
    <property type="term" value="F:lyase activity"/>
    <property type="evidence" value="ECO:0007669"/>
    <property type="project" value="UniProtKB-KW"/>
</dbReference>
<dbReference type="AlphaFoldDB" id="A0A842J7J2"/>
<dbReference type="SFLD" id="SFLDF00379">
    <property type="entry name" value="Phosphonate_metabolism_(PhnJ)"/>
    <property type="match status" value="1"/>
</dbReference>
<gene>
    <name evidence="2" type="ORF">H7313_00040</name>
</gene>
<dbReference type="SFLD" id="SFLDG01115">
    <property type="entry name" value="Phosphonate_metabolism_(PhnJ)"/>
    <property type="match status" value="1"/>
</dbReference>
<name>A0A842J7J2_9ACTN</name>
<dbReference type="GO" id="GO:0019700">
    <property type="term" value="P:organic phosphonate catabolic process"/>
    <property type="evidence" value="ECO:0007669"/>
    <property type="project" value="InterPro"/>
</dbReference>
<dbReference type="SFLD" id="SFLDS00033">
    <property type="entry name" value="Radical_SAM_Phosphonate_Metabo"/>
    <property type="match status" value="1"/>
</dbReference>
<reference evidence="2 3" key="1">
    <citation type="submission" date="2020-08" db="EMBL/GenBank/DDBJ databases">
        <authorList>
            <person name="Liu C."/>
            <person name="Sun Q."/>
        </authorList>
    </citation>
    <scope>NUCLEOTIDE SEQUENCE [LARGE SCALE GENOMIC DNA]</scope>
    <source>
        <strain evidence="2 3">N22</strain>
    </source>
</reference>
<dbReference type="RefSeq" id="WP_185903844.1">
    <property type="nucleotide sequence ID" value="NZ_JAASIO010000003.1"/>
</dbReference>
<evidence type="ECO:0000313" key="2">
    <source>
        <dbReference type="EMBL" id="MBC2887763.1"/>
    </source>
</evidence>
<dbReference type="Proteomes" id="UP000587396">
    <property type="component" value="Unassembled WGS sequence"/>
</dbReference>
<evidence type="ECO:0000313" key="3">
    <source>
        <dbReference type="Proteomes" id="UP000587396"/>
    </source>
</evidence>
<keyword evidence="3" id="KW-1185">Reference proteome</keyword>
<dbReference type="PIRSF" id="PIRSF011468">
    <property type="entry name" value="PhnJ"/>
    <property type="match status" value="1"/>
</dbReference>
<sequence length="341" mass="37764">MQQRYNYAFFDEASKREIRRALIKGVSIPGYQVPFASREMPIGRGWGTGGLQITLAIIGRGDVLKVIDQGSDDSVNAVNIKKLVADTTDVEVTDATEQATLIQSRHRIPEQPLRADQVLVLQVPTPEPLRSFEPSEAATKRLHAEADYTGAWLELFDQIVRYDMTTTGADHPVLVNGRYVMAPSPIPRFDNLKLHQAEHLTLLGAGREKKIYAVPPHTDVVPLDFEDYPFAVERFDGKRCRLCGAEDVYLDELVDETTGETYYQCNDTAFCAGCHPERSAQRVVEGSRASALAEDHARSVWPSCAGSFDSLTLAQDDNPSEASQLTLRTTSDSRKGASHAR</sequence>
<dbReference type="InterPro" id="IPR010306">
    <property type="entry name" value="PhnJ"/>
</dbReference>
<feature type="compositionally biased region" description="Polar residues" evidence="1">
    <location>
        <begin position="315"/>
        <end position="330"/>
    </location>
</feature>
<comment type="caution">
    <text evidence="2">The sequence shown here is derived from an EMBL/GenBank/DDBJ whole genome shotgun (WGS) entry which is preliminary data.</text>
</comment>
<proteinExistence type="predicted"/>
<dbReference type="GO" id="GO:0051539">
    <property type="term" value="F:4 iron, 4 sulfur cluster binding"/>
    <property type="evidence" value="ECO:0007669"/>
    <property type="project" value="InterPro"/>
</dbReference>
<organism evidence="2 3">
    <name type="scientific">Gordonibacter massiliensis</name>
    <name type="common">ex Traore et al. 2017</name>
    <dbReference type="NCBI Taxonomy" id="1841863"/>
    <lineage>
        <taxon>Bacteria</taxon>
        <taxon>Bacillati</taxon>
        <taxon>Actinomycetota</taxon>
        <taxon>Coriobacteriia</taxon>
        <taxon>Eggerthellales</taxon>
        <taxon>Eggerthellaceae</taxon>
        <taxon>Gordonibacter</taxon>
    </lineage>
</organism>
<dbReference type="Pfam" id="PF06007">
    <property type="entry name" value="PhnJ"/>
    <property type="match status" value="1"/>
</dbReference>